<evidence type="ECO:0000256" key="2">
    <source>
        <dbReference type="ARBA" id="ARBA00023125"/>
    </source>
</evidence>
<reference evidence="5 6" key="1">
    <citation type="submission" date="2023-11" db="EMBL/GenBank/DDBJ databases">
        <title>Coraliomargarita sp. nov., isolated from marine algae.</title>
        <authorList>
            <person name="Lee J.K."/>
            <person name="Baek J.H."/>
            <person name="Kim J.M."/>
            <person name="Choi D.G."/>
            <person name="Jeon C.O."/>
        </authorList>
    </citation>
    <scope>NUCLEOTIDE SEQUENCE [LARGE SCALE GENOMIC DNA]</scope>
    <source>
        <strain evidence="5 6">J2-16</strain>
    </source>
</reference>
<dbReference type="InterPro" id="IPR036390">
    <property type="entry name" value="WH_DNA-bd_sf"/>
</dbReference>
<dbReference type="InterPro" id="IPR036388">
    <property type="entry name" value="WH-like_DNA-bd_sf"/>
</dbReference>
<dbReference type="Gene3D" id="1.10.10.10">
    <property type="entry name" value="Winged helix-like DNA-binding domain superfamily/Winged helix DNA-binding domain"/>
    <property type="match status" value="1"/>
</dbReference>
<dbReference type="EMBL" id="CP138858">
    <property type="protein sequence ID" value="WPJ96703.1"/>
    <property type="molecule type" value="Genomic_DNA"/>
</dbReference>
<keyword evidence="1" id="KW-0805">Transcription regulation</keyword>
<dbReference type="SUPFAM" id="SSF46785">
    <property type="entry name" value="Winged helix' DNA-binding domain"/>
    <property type="match status" value="1"/>
</dbReference>
<evidence type="ECO:0000256" key="3">
    <source>
        <dbReference type="ARBA" id="ARBA00023163"/>
    </source>
</evidence>
<dbReference type="PROSITE" id="PS50949">
    <property type="entry name" value="HTH_GNTR"/>
    <property type="match status" value="1"/>
</dbReference>
<dbReference type="InterPro" id="IPR028082">
    <property type="entry name" value="Peripla_BP_I"/>
</dbReference>
<dbReference type="PANTHER" id="PTHR30146">
    <property type="entry name" value="LACI-RELATED TRANSCRIPTIONAL REPRESSOR"/>
    <property type="match status" value="1"/>
</dbReference>
<protein>
    <submittedName>
        <fullName evidence="5">Substrate-binding domain-containing protein</fullName>
    </submittedName>
</protein>
<feature type="domain" description="HTH gntR-type" evidence="4">
    <location>
        <begin position="10"/>
        <end position="78"/>
    </location>
</feature>
<sequence>MKSLSPISVRGPNKQPHVIAALTNLAHELGPGGRLPTGRVLMESLGVTKATLSKSLVHLQNKGVLRCVQGSGIYVSDTLAQQRIALVFGGNIFSPSGSEFGRMFLQQSSRLANRSDKRLSCFLDVPEMSDQKVAGEAQVHKDLLEALQDDKIDGIILMGRNSEEQEAWLRSQNIPVIGTSDDGQSTSVSAHTVVLDYDALISMGLDSLIESGCARVGFITPRKYDYKKFQKFIEAKGLDYVVDRVVRPMRGEDSPDTTREGLGRAYAEQWLDSVGWWTHPDQRPDGLLISDDVMCRGVLSYFSRNGIEPGRDITVCSHANTGSFLLSEWEGAILRMELDPKAMAEAIFEMLDDLIAGKVREPYYIQPVRAS</sequence>
<dbReference type="Proteomes" id="UP001324993">
    <property type="component" value="Chromosome"/>
</dbReference>
<keyword evidence="6" id="KW-1185">Reference proteome</keyword>
<dbReference type="Gene3D" id="3.40.50.2300">
    <property type="match status" value="2"/>
</dbReference>
<evidence type="ECO:0000259" key="4">
    <source>
        <dbReference type="PROSITE" id="PS50949"/>
    </source>
</evidence>
<dbReference type="SUPFAM" id="SSF53822">
    <property type="entry name" value="Periplasmic binding protein-like I"/>
    <property type="match status" value="1"/>
</dbReference>
<organism evidence="5 6">
    <name type="scientific">Coraliomargarita algicola</name>
    <dbReference type="NCBI Taxonomy" id="3092156"/>
    <lineage>
        <taxon>Bacteria</taxon>
        <taxon>Pseudomonadati</taxon>
        <taxon>Verrucomicrobiota</taxon>
        <taxon>Opitutia</taxon>
        <taxon>Puniceicoccales</taxon>
        <taxon>Coraliomargaritaceae</taxon>
        <taxon>Coraliomargarita</taxon>
    </lineage>
</organism>
<keyword evidence="2" id="KW-0238">DNA-binding</keyword>
<dbReference type="Pfam" id="PF13377">
    <property type="entry name" value="Peripla_BP_3"/>
    <property type="match status" value="1"/>
</dbReference>
<evidence type="ECO:0000313" key="5">
    <source>
        <dbReference type="EMBL" id="WPJ96703.1"/>
    </source>
</evidence>
<keyword evidence="3" id="KW-0804">Transcription</keyword>
<dbReference type="RefSeq" id="WP_319833560.1">
    <property type="nucleotide sequence ID" value="NZ_CP138858.1"/>
</dbReference>
<evidence type="ECO:0000256" key="1">
    <source>
        <dbReference type="ARBA" id="ARBA00023015"/>
    </source>
</evidence>
<dbReference type="PANTHER" id="PTHR30146:SF24">
    <property type="entry name" value="XYLOSE OPERON REGULATORY PROTEIN"/>
    <property type="match status" value="1"/>
</dbReference>
<dbReference type="InterPro" id="IPR000524">
    <property type="entry name" value="Tscrpt_reg_HTH_GntR"/>
</dbReference>
<dbReference type="Pfam" id="PF00392">
    <property type="entry name" value="GntR"/>
    <property type="match status" value="1"/>
</dbReference>
<name>A0ABZ0RNK9_9BACT</name>
<dbReference type="SMART" id="SM00345">
    <property type="entry name" value="HTH_GNTR"/>
    <property type="match status" value="1"/>
</dbReference>
<evidence type="ECO:0000313" key="6">
    <source>
        <dbReference type="Proteomes" id="UP001324993"/>
    </source>
</evidence>
<proteinExistence type="predicted"/>
<accession>A0ABZ0RNK9</accession>
<gene>
    <name evidence="5" type="ORF">SH580_03165</name>
</gene>
<dbReference type="InterPro" id="IPR046335">
    <property type="entry name" value="LacI/GalR-like_sensor"/>
</dbReference>